<protein>
    <submittedName>
        <fullName evidence="2">Uncharacterized protein</fullName>
    </submittedName>
</protein>
<evidence type="ECO:0000256" key="1">
    <source>
        <dbReference type="SAM" id="MobiDB-lite"/>
    </source>
</evidence>
<feature type="compositionally biased region" description="Basic residues" evidence="1">
    <location>
        <begin position="80"/>
        <end position="93"/>
    </location>
</feature>
<feature type="region of interest" description="Disordered" evidence="1">
    <location>
        <begin position="125"/>
        <end position="167"/>
    </location>
</feature>
<name>A0A224Y5C3_9ACAR</name>
<accession>A0A224Y5C3</accession>
<dbReference type="EMBL" id="GFPF01001600">
    <property type="protein sequence ID" value="MAA12746.1"/>
    <property type="molecule type" value="Transcribed_RNA"/>
</dbReference>
<proteinExistence type="predicted"/>
<evidence type="ECO:0000313" key="2">
    <source>
        <dbReference type="EMBL" id="MAA12746.1"/>
    </source>
</evidence>
<feature type="compositionally biased region" description="Polar residues" evidence="1">
    <location>
        <begin position="125"/>
        <end position="152"/>
    </location>
</feature>
<sequence>MRRGRHVQRAPVSTQPNPCMCELVFFVFPAICARRILSSVLLSSEWCVQRTLPNIDHDGPPKAVQISDVGEKSRANQGSRKSRSKQVVHRQGIRHPFVNPLDSAQEQTKGFGRLRAKLLKQTEARSSVQIRGRRISTSVVAPKRSSSQSSRDNPNDDGKSRRFGTADGSRGLQLQQWLVRAV</sequence>
<feature type="region of interest" description="Disordered" evidence="1">
    <location>
        <begin position="53"/>
        <end position="96"/>
    </location>
</feature>
<organism evidence="2">
    <name type="scientific">Rhipicephalus zambeziensis</name>
    <dbReference type="NCBI Taxonomy" id="60191"/>
    <lineage>
        <taxon>Eukaryota</taxon>
        <taxon>Metazoa</taxon>
        <taxon>Ecdysozoa</taxon>
        <taxon>Arthropoda</taxon>
        <taxon>Chelicerata</taxon>
        <taxon>Arachnida</taxon>
        <taxon>Acari</taxon>
        <taxon>Parasitiformes</taxon>
        <taxon>Ixodida</taxon>
        <taxon>Ixodoidea</taxon>
        <taxon>Ixodidae</taxon>
        <taxon>Rhipicephalinae</taxon>
        <taxon>Rhipicephalus</taxon>
        <taxon>Rhipicephalus</taxon>
    </lineage>
</organism>
<reference evidence="2" key="1">
    <citation type="journal article" date="2017" name="Parasit. Vectors">
        <title>Sialotranscriptomics of Rhipicephalus zambeziensis reveals intricate expression profiles of secretory proteins and suggests tight temporal transcriptional regulation during blood-feeding.</title>
        <authorList>
            <person name="de Castro M.H."/>
            <person name="de Klerk D."/>
            <person name="Pienaar R."/>
            <person name="Rees D.J.G."/>
            <person name="Mans B.J."/>
        </authorList>
    </citation>
    <scope>NUCLEOTIDE SEQUENCE</scope>
    <source>
        <tissue evidence="2">Salivary glands</tissue>
    </source>
</reference>
<dbReference type="AlphaFoldDB" id="A0A224Y5C3"/>